<sequence>MRVFTLLSTLLAAAAVASAETVSIFLQPITTSNNVPPPALLAEVQYTAPSPTEPPTKPEVTSYEAPDIPDDAKLVRIGIYDSAARAWASSTTVVSVDNFGKGYSPHFVLTVSEGGELLGVSVRGVRIDAGQTRDFGPQAVVVATGRGKQVDLNKPVVLSPEGKKVQEEGEKSFLQKYWWVIAIGAFLLVSGGGDGK</sequence>
<dbReference type="PANTHER" id="PTHR39219">
    <property type="entry name" value="ER MEMBRANE PROTEIN COMPLEX SUBUNIT 10"/>
    <property type="match status" value="1"/>
</dbReference>
<proteinExistence type="predicted"/>
<keyword evidence="3" id="KW-1185">Reference proteome</keyword>
<evidence type="ECO:0000313" key="3">
    <source>
        <dbReference type="Proteomes" id="UP001283341"/>
    </source>
</evidence>
<name>A0AAE0HZ19_9PEZI</name>
<keyword evidence="1" id="KW-0732">Signal</keyword>
<feature type="chain" id="PRO_5041916098" description="Cyclin-dependent protein kinase regulator pho80" evidence="1">
    <location>
        <begin position="20"/>
        <end position="196"/>
    </location>
</feature>
<dbReference type="EMBL" id="JAUEDM010000006">
    <property type="protein sequence ID" value="KAK3315284.1"/>
    <property type="molecule type" value="Genomic_DNA"/>
</dbReference>
<evidence type="ECO:0000256" key="1">
    <source>
        <dbReference type="SAM" id="SignalP"/>
    </source>
</evidence>
<feature type="signal peptide" evidence="1">
    <location>
        <begin position="1"/>
        <end position="19"/>
    </location>
</feature>
<organism evidence="2 3">
    <name type="scientific">Apodospora peruviana</name>
    <dbReference type="NCBI Taxonomy" id="516989"/>
    <lineage>
        <taxon>Eukaryota</taxon>
        <taxon>Fungi</taxon>
        <taxon>Dikarya</taxon>
        <taxon>Ascomycota</taxon>
        <taxon>Pezizomycotina</taxon>
        <taxon>Sordariomycetes</taxon>
        <taxon>Sordariomycetidae</taxon>
        <taxon>Sordariales</taxon>
        <taxon>Lasiosphaeriaceae</taxon>
        <taxon>Apodospora</taxon>
    </lineage>
</organism>
<reference evidence="2" key="1">
    <citation type="journal article" date="2023" name="Mol. Phylogenet. Evol.">
        <title>Genome-scale phylogeny and comparative genomics of the fungal order Sordariales.</title>
        <authorList>
            <person name="Hensen N."/>
            <person name="Bonometti L."/>
            <person name="Westerberg I."/>
            <person name="Brannstrom I.O."/>
            <person name="Guillou S."/>
            <person name="Cros-Aarteil S."/>
            <person name="Calhoun S."/>
            <person name="Haridas S."/>
            <person name="Kuo A."/>
            <person name="Mondo S."/>
            <person name="Pangilinan J."/>
            <person name="Riley R."/>
            <person name="LaButti K."/>
            <person name="Andreopoulos B."/>
            <person name="Lipzen A."/>
            <person name="Chen C."/>
            <person name="Yan M."/>
            <person name="Daum C."/>
            <person name="Ng V."/>
            <person name="Clum A."/>
            <person name="Steindorff A."/>
            <person name="Ohm R.A."/>
            <person name="Martin F."/>
            <person name="Silar P."/>
            <person name="Natvig D.O."/>
            <person name="Lalanne C."/>
            <person name="Gautier V."/>
            <person name="Ament-Velasquez S.L."/>
            <person name="Kruys A."/>
            <person name="Hutchinson M.I."/>
            <person name="Powell A.J."/>
            <person name="Barry K."/>
            <person name="Miller A.N."/>
            <person name="Grigoriev I.V."/>
            <person name="Debuchy R."/>
            <person name="Gladieux P."/>
            <person name="Hiltunen Thoren M."/>
            <person name="Johannesson H."/>
        </authorList>
    </citation>
    <scope>NUCLEOTIDE SEQUENCE</scope>
    <source>
        <strain evidence="2">CBS 118394</strain>
    </source>
</reference>
<accession>A0AAE0HZ19</accession>
<dbReference type="Proteomes" id="UP001283341">
    <property type="component" value="Unassembled WGS sequence"/>
</dbReference>
<protein>
    <recommendedName>
        <fullName evidence="4">Cyclin-dependent protein kinase regulator pho80</fullName>
    </recommendedName>
</protein>
<evidence type="ECO:0008006" key="4">
    <source>
        <dbReference type="Google" id="ProtNLM"/>
    </source>
</evidence>
<dbReference type="AlphaFoldDB" id="A0AAE0HZ19"/>
<dbReference type="PANTHER" id="PTHR39219:SF1">
    <property type="entry name" value="ER MEMBRANE PROTEIN COMPLEX SUBUNIT 10"/>
    <property type="match status" value="1"/>
</dbReference>
<evidence type="ECO:0000313" key="2">
    <source>
        <dbReference type="EMBL" id="KAK3315284.1"/>
    </source>
</evidence>
<dbReference type="Pfam" id="PF21203">
    <property type="entry name" value="ECM10"/>
    <property type="match status" value="1"/>
</dbReference>
<reference evidence="2" key="2">
    <citation type="submission" date="2023-06" db="EMBL/GenBank/DDBJ databases">
        <authorList>
            <consortium name="Lawrence Berkeley National Laboratory"/>
            <person name="Haridas S."/>
            <person name="Hensen N."/>
            <person name="Bonometti L."/>
            <person name="Westerberg I."/>
            <person name="Brannstrom I.O."/>
            <person name="Guillou S."/>
            <person name="Cros-Aarteil S."/>
            <person name="Calhoun S."/>
            <person name="Kuo A."/>
            <person name="Mondo S."/>
            <person name="Pangilinan J."/>
            <person name="Riley R."/>
            <person name="Labutti K."/>
            <person name="Andreopoulos B."/>
            <person name="Lipzen A."/>
            <person name="Chen C."/>
            <person name="Yanf M."/>
            <person name="Daum C."/>
            <person name="Ng V."/>
            <person name="Clum A."/>
            <person name="Steindorff A."/>
            <person name="Ohm R."/>
            <person name="Martin F."/>
            <person name="Silar P."/>
            <person name="Natvig D."/>
            <person name="Lalanne C."/>
            <person name="Gautier V."/>
            <person name="Ament-Velasquez S.L."/>
            <person name="Kruys A."/>
            <person name="Hutchinson M.I."/>
            <person name="Powell A.J."/>
            <person name="Barry K."/>
            <person name="Miller A.N."/>
            <person name="Grigoriev I.V."/>
            <person name="Debuchy R."/>
            <person name="Gladieux P."/>
            <person name="Thoren M.H."/>
            <person name="Johannesson H."/>
        </authorList>
    </citation>
    <scope>NUCLEOTIDE SEQUENCE</scope>
    <source>
        <strain evidence="2">CBS 118394</strain>
    </source>
</reference>
<gene>
    <name evidence="2" type="ORF">B0H66DRAFT_340214</name>
</gene>
<comment type="caution">
    <text evidence="2">The sequence shown here is derived from an EMBL/GenBank/DDBJ whole genome shotgun (WGS) entry which is preliminary data.</text>
</comment>